<evidence type="ECO:0000256" key="6">
    <source>
        <dbReference type="ARBA" id="ARBA00023125"/>
    </source>
</evidence>
<dbReference type="CDD" id="cd12935">
    <property type="entry name" value="LEM_like"/>
    <property type="match status" value="1"/>
</dbReference>
<evidence type="ECO:0000256" key="4">
    <source>
        <dbReference type="ARBA" id="ARBA00022553"/>
    </source>
</evidence>
<dbReference type="CDD" id="cd12940">
    <property type="entry name" value="LEM_LAP2_LEMD1"/>
    <property type="match status" value="1"/>
</dbReference>
<feature type="transmembrane region" description="Helical" evidence="9">
    <location>
        <begin position="642"/>
        <end position="663"/>
    </location>
</feature>
<dbReference type="PROSITE" id="PS50954">
    <property type="entry name" value="LEM"/>
    <property type="match status" value="1"/>
</dbReference>
<dbReference type="SUPFAM" id="SSF63451">
    <property type="entry name" value="LEM domain"/>
    <property type="match status" value="2"/>
</dbReference>
<reference evidence="12" key="2">
    <citation type="submission" date="2025-09" db="UniProtKB">
        <authorList>
            <consortium name="Ensembl"/>
        </authorList>
    </citation>
    <scope>IDENTIFICATION</scope>
</reference>
<evidence type="ECO:0000259" key="10">
    <source>
        <dbReference type="PROSITE" id="PS50954"/>
    </source>
</evidence>
<dbReference type="KEGG" id="sgh:107590013"/>
<dbReference type="PANTHER" id="PTHR12019:SF21">
    <property type="entry name" value="THYMOPOIETIN A"/>
    <property type="match status" value="1"/>
</dbReference>
<feature type="compositionally biased region" description="Polar residues" evidence="8">
    <location>
        <begin position="145"/>
        <end position="161"/>
    </location>
</feature>
<keyword evidence="9" id="KW-0472">Membrane</keyword>
<keyword evidence="13" id="KW-1185">Reference proteome</keyword>
<evidence type="ECO:0000256" key="5">
    <source>
        <dbReference type="ARBA" id="ARBA00022990"/>
    </source>
</evidence>
<keyword evidence="9" id="KW-0812">Transmembrane</keyword>
<dbReference type="InParanoid" id="A0A672PZJ0"/>
<comment type="subcellular location">
    <subcellularLocation>
        <location evidence="1">Nucleus</location>
    </subcellularLocation>
</comment>
<dbReference type="Ensembl" id="ENSSGRT00000073938.1">
    <property type="protein sequence ID" value="ENSSGRP00000069385.1"/>
    <property type="gene ID" value="ENSSGRG00000035519.1"/>
</dbReference>
<evidence type="ECO:0000313" key="13">
    <source>
        <dbReference type="Proteomes" id="UP000472262"/>
    </source>
</evidence>
<comment type="similarity">
    <text evidence="2">Belongs to the LEM family.</text>
</comment>
<proteinExistence type="inferred from homology"/>
<evidence type="ECO:0000256" key="8">
    <source>
        <dbReference type="SAM" id="MobiDB-lite"/>
    </source>
</evidence>
<dbReference type="InterPro" id="IPR013146">
    <property type="entry name" value="LEM-like_dom"/>
</dbReference>
<keyword evidence="6" id="KW-0238">DNA-binding</keyword>
<sequence length="682" mass="75461">MSEFLEDPSVLTKDKLKSALLAHNVALPNGEHKKDVYIQLYLKNLTAQNKKSSGSPDVFSSDEELPPAPVLSNRSRSGRKATRKTDKVRPEDVDVIDLSNEALKDLLLKYGLNAGPIVASTRKFYEKRLQKLLDQGPPETVAPPSETSQTDVSQNGNTDSDQYSDKEEETVAPAPEFVPEPEPDVEAESIPVVERPIRSRGKAPVTSRTRSGQHNREDEDKEEEVLNIKRKLKRSSHRLDQMVPASDDAENSELSSAEYFSVSQDKRRTGLVAARKEPRPLLIDRMSKLSSKTESLRRRSAPVRSFRPDLNEAPVTDKDFSEPSVVKEVSISLVRMKAQSLAEPKDPKPSKRSSMSATDWSESLKHHNSPYQSTVSGLHSTTPIDKFDENAAEITSPPVRVSNREPQVSLLNTACVEAQDVKSVTVSKLSKPHLSPTKPSKPLIDMMSRLSPSCDGQREVFPSHSISFRDSASRTASEDSLPVSYDISQESFGSPKTEPKTRRSKITSFFYQITSVRGFDSSQTETPKLATVEKVSAIDQTPRMVERDVLKEIFPTENLNTPTGISATCRRPIRGAAGRPLVSDTWLDESRLGLKELRETSSSSTYTETRYLPRVAAAVPLTASKPAAPPAVKSRARRSLPVWVQLLLLSAVAGFLFFVYQAMETDEVGLFKQSGADDSTSK</sequence>
<feature type="domain" description="LEM" evidence="10">
    <location>
        <begin position="92"/>
        <end position="136"/>
    </location>
</feature>
<protein>
    <submittedName>
        <fullName evidence="12">Lamina-associated polypeptide 2-like</fullName>
    </submittedName>
</protein>
<dbReference type="OMA" id="YTESRSI"/>
<feature type="domain" description="LEM-like" evidence="11">
    <location>
        <begin position="5"/>
        <end position="48"/>
    </location>
</feature>
<evidence type="ECO:0000256" key="7">
    <source>
        <dbReference type="ARBA" id="ARBA00023242"/>
    </source>
</evidence>
<dbReference type="InterPro" id="IPR011015">
    <property type="entry name" value="LEM/LEM-like_dom_sf"/>
</dbReference>
<dbReference type="FunCoup" id="A0A672PZJ0">
    <property type="interactions" value="82"/>
</dbReference>
<feature type="compositionally biased region" description="Polar residues" evidence="8">
    <location>
        <begin position="369"/>
        <end position="383"/>
    </location>
</feature>
<evidence type="ECO:0000259" key="11">
    <source>
        <dbReference type="PROSITE" id="PS50955"/>
    </source>
</evidence>
<dbReference type="PROSITE" id="PS50955">
    <property type="entry name" value="LEM_LIKE"/>
    <property type="match status" value="1"/>
</dbReference>
<evidence type="ECO:0000313" key="12">
    <source>
        <dbReference type="Ensembl" id="ENSSGRP00000069385.1"/>
    </source>
</evidence>
<dbReference type="OrthoDB" id="10072362at2759"/>
<keyword evidence="4" id="KW-0597">Phosphoprotein</keyword>
<dbReference type="PANTHER" id="PTHR12019">
    <property type="entry name" value="LAMINA-ASSOCIATED POLYPEPTIDE THYMOPOIETIN"/>
    <property type="match status" value="1"/>
</dbReference>
<feature type="region of interest" description="Disordered" evidence="8">
    <location>
        <begin position="339"/>
        <end position="383"/>
    </location>
</feature>
<evidence type="ECO:0000256" key="2">
    <source>
        <dbReference type="ARBA" id="ARBA00007744"/>
    </source>
</evidence>
<keyword evidence="3" id="KW-0488">Methylation</keyword>
<evidence type="ECO:0000256" key="9">
    <source>
        <dbReference type="SAM" id="Phobius"/>
    </source>
</evidence>
<feature type="region of interest" description="Disordered" evidence="8">
    <location>
        <begin position="130"/>
        <end position="256"/>
    </location>
</feature>
<dbReference type="InterPro" id="IPR051656">
    <property type="entry name" value="LEM_domain"/>
</dbReference>
<dbReference type="GO" id="GO:0003677">
    <property type="term" value="F:DNA binding"/>
    <property type="evidence" value="ECO:0007669"/>
    <property type="project" value="UniProtKB-KW"/>
</dbReference>
<reference evidence="12" key="1">
    <citation type="submission" date="2025-08" db="UniProtKB">
        <authorList>
            <consortium name="Ensembl"/>
        </authorList>
    </citation>
    <scope>IDENTIFICATION</scope>
</reference>
<keyword evidence="9" id="KW-1133">Transmembrane helix</keyword>
<dbReference type="Proteomes" id="UP000472262">
    <property type="component" value="Unassembled WGS sequence"/>
</dbReference>
<feature type="region of interest" description="Disordered" evidence="8">
    <location>
        <begin position="283"/>
        <end position="302"/>
    </location>
</feature>
<dbReference type="InterPro" id="IPR003887">
    <property type="entry name" value="LEM_dom"/>
</dbReference>
<dbReference type="SMART" id="SM00540">
    <property type="entry name" value="LEM"/>
    <property type="match status" value="1"/>
</dbReference>
<evidence type="ECO:0000256" key="3">
    <source>
        <dbReference type="ARBA" id="ARBA00022481"/>
    </source>
</evidence>
<organism evidence="12 13">
    <name type="scientific">Sinocyclocheilus grahami</name>
    <name type="common">Dianchi golden-line fish</name>
    <name type="synonym">Barbus grahami</name>
    <dbReference type="NCBI Taxonomy" id="75366"/>
    <lineage>
        <taxon>Eukaryota</taxon>
        <taxon>Metazoa</taxon>
        <taxon>Chordata</taxon>
        <taxon>Craniata</taxon>
        <taxon>Vertebrata</taxon>
        <taxon>Euteleostomi</taxon>
        <taxon>Actinopterygii</taxon>
        <taxon>Neopterygii</taxon>
        <taxon>Teleostei</taxon>
        <taxon>Ostariophysi</taxon>
        <taxon>Cypriniformes</taxon>
        <taxon>Cyprinidae</taxon>
        <taxon>Cyprininae</taxon>
        <taxon>Sinocyclocheilus</taxon>
    </lineage>
</organism>
<dbReference type="Pfam" id="PF08198">
    <property type="entry name" value="Thymopoietin"/>
    <property type="match status" value="1"/>
</dbReference>
<dbReference type="SMART" id="SM01261">
    <property type="entry name" value="Thymopoietin"/>
    <property type="match status" value="1"/>
</dbReference>
<dbReference type="FunFam" id="1.10.720.40:FF:000002">
    <property type="entry name" value="Thymopoietin isoform alpha"/>
    <property type="match status" value="1"/>
</dbReference>
<feature type="region of interest" description="Disordered" evidence="8">
    <location>
        <begin position="48"/>
        <end position="93"/>
    </location>
</feature>
<gene>
    <name evidence="12" type="primary">tmpoa</name>
</gene>
<dbReference type="FunFam" id="1.10.720.40:FF:000001">
    <property type="entry name" value="LEM domain containing 2, isoform CRA_a"/>
    <property type="match status" value="1"/>
</dbReference>
<evidence type="ECO:0000256" key="1">
    <source>
        <dbReference type="ARBA" id="ARBA00004123"/>
    </source>
</evidence>
<feature type="compositionally biased region" description="Basic and acidic residues" evidence="8">
    <location>
        <begin position="83"/>
        <end position="92"/>
    </location>
</feature>
<keyword evidence="7" id="KW-0539">Nucleus</keyword>
<dbReference type="AlphaFoldDB" id="A0A672PZJ0"/>
<accession>A0A672PZJ0</accession>
<dbReference type="Pfam" id="PF03020">
    <property type="entry name" value="LEM"/>
    <property type="match status" value="1"/>
</dbReference>
<dbReference type="GO" id="GO:0005635">
    <property type="term" value="C:nuclear envelope"/>
    <property type="evidence" value="ECO:0007669"/>
    <property type="project" value="UniProtKB-ARBA"/>
</dbReference>
<name>A0A672PZJ0_SINGR</name>
<feature type="region of interest" description="Disordered" evidence="8">
    <location>
        <begin position="478"/>
        <end position="500"/>
    </location>
</feature>
<keyword evidence="5" id="KW-0007">Acetylation</keyword>
<feature type="compositionally biased region" description="Polar residues" evidence="8">
    <location>
        <begin position="352"/>
        <end position="361"/>
    </location>
</feature>
<dbReference type="Gene3D" id="1.10.720.40">
    <property type="match status" value="2"/>
</dbReference>